<dbReference type="GO" id="GO:0005923">
    <property type="term" value="C:bicellular tight junction"/>
    <property type="evidence" value="ECO:0007669"/>
    <property type="project" value="UniProtKB-SubCell"/>
</dbReference>
<dbReference type="AlphaFoldDB" id="A0A6P6J3N8"/>
<name>A0A6P6J3N8_CARAU</name>
<evidence type="ECO:0000256" key="7">
    <source>
        <dbReference type="ARBA" id="ARBA00023136"/>
    </source>
</evidence>
<dbReference type="InterPro" id="IPR006187">
    <property type="entry name" value="Claudin"/>
</dbReference>
<keyword evidence="3 8" id="KW-1003">Cell membrane</keyword>
<dbReference type="GO" id="GO:0005886">
    <property type="term" value="C:plasma membrane"/>
    <property type="evidence" value="ECO:0007669"/>
    <property type="project" value="UniProtKB-SubCell"/>
</dbReference>
<proteinExistence type="inferred from homology"/>
<keyword evidence="5 8" id="KW-0965">Cell junction</keyword>
<dbReference type="PROSITE" id="PS01346">
    <property type="entry name" value="CLAUDIN"/>
    <property type="match status" value="1"/>
</dbReference>
<dbReference type="PRINTS" id="PR01077">
    <property type="entry name" value="CLAUDIN"/>
</dbReference>
<feature type="transmembrane region" description="Helical" evidence="8">
    <location>
        <begin position="75"/>
        <end position="95"/>
    </location>
</feature>
<keyword evidence="6 8" id="KW-1133">Transmembrane helix</keyword>
<dbReference type="GO" id="GO:0005198">
    <property type="term" value="F:structural molecule activity"/>
    <property type="evidence" value="ECO:0007669"/>
    <property type="project" value="InterPro"/>
</dbReference>
<dbReference type="KEGG" id="caua:113040671"/>
<dbReference type="InterPro" id="IPR004031">
    <property type="entry name" value="PMP22/EMP/MP20/Claudin"/>
</dbReference>
<evidence type="ECO:0000256" key="8">
    <source>
        <dbReference type="RuleBase" id="RU060637"/>
    </source>
</evidence>
<dbReference type="OrthoDB" id="8928700at2759"/>
<evidence type="ECO:0000313" key="10">
    <source>
        <dbReference type="RefSeq" id="XP_026054734.1"/>
    </source>
</evidence>
<keyword evidence="7 8" id="KW-0472">Membrane</keyword>
<dbReference type="GeneID" id="113040671"/>
<comment type="subcellular location">
    <subcellularLocation>
        <location evidence="8">Cell junction</location>
        <location evidence="8">Tight junction</location>
    </subcellularLocation>
    <subcellularLocation>
        <location evidence="8">Cell membrane</location>
        <topology evidence="8">Multi-pass membrane protein</topology>
    </subcellularLocation>
</comment>
<keyword evidence="9" id="KW-1185">Reference proteome</keyword>
<evidence type="ECO:0000256" key="5">
    <source>
        <dbReference type="ARBA" id="ARBA00022949"/>
    </source>
</evidence>
<dbReference type="PANTHER" id="PTHR12002">
    <property type="entry name" value="CLAUDIN"/>
    <property type="match status" value="1"/>
</dbReference>
<feature type="transmembrane region" description="Helical" evidence="8">
    <location>
        <begin position="161"/>
        <end position="186"/>
    </location>
</feature>
<dbReference type="RefSeq" id="XP_026054734.1">
    <property type="nucleotide sequence ID" value="XM_026198949.1"/>
</dbReference>
<evidence type="ECO:0000256" key="3">
    <source>
        <dbReference type="ARBA" id="ARBA00022475"/>
    </source>
</evidence>
<accession>A0A6P6J3N8</accession>
<dbReference type="Gene3D" id="1.20.140.150">
    <property type="match status" value="1"/>
</dbReference>
<dbReference type="Proteomes" id="UP000515129">
    <property type="component" value="Chromosome 22"/>
</dbReference>
<protein>
    <recommendedName>
        <fullName evidence="8">Claudin</fullName>
    </recommendedName>
</protein>
<evidence type="ECO:0000256" key="6">
    <source>
        <dbReference type="ARBA" id="ARBA00022989"/>
    </source>
</evidence>
<reference evidence="10" key="1">
    <citation type="submission" date="2025-08" db="UniProtKB">
        <authorList>
            <consortium name="RefSeq"/>
        </authorList>
    </citation>
    <scope>IDENTIFICATION</scope>
    <source>
        <strain evidence="10">Wakin</strain>
        <tissue evidence="10">Muscle</tissue>
    </source>
</reference>
<evidence type="ECO:0000256" key="4">
    <source>
        <dbReference type="ARBA" id="ARBA00022692"/>
    </source>
</evidence>
<feature type="transmembrane region" description="Helical" evidence="8">
    <location>
        <begin position="5"/>
        <end position="24"/>
    </location>
</feature>
<comment type="function">
    <text evidence="8">Claudins function as major constituents of the tight junction complexes that regulate the permeability of epithelia.</text>
</comment>
<organism evidence="9 10">
    <name type="scientific">Carassius auratus</name>
    <name type="common">Goldfish</name>
    <dbReference type="NCBI Taxonomy" id="7957"/>
    <lineage>
        <taxon>Eukaryota</taxon>
        <taxon>Metazoa</taxon>
        <taxon>Chordata</taxon>
        <taxon>Craniata</taxon>
        <taxon>Vertebrata</taxon>
        <taxon>Euteleostomi</taxon>
        <taxon>Actinopterygii</taxon>
        <taxon>Neopterygii</taxon>
        <taxon>Teleostei</taxon>
        <taxon>Ostariophysi</taxon>
        <taxon>Cypriniformes</taxon>
        <taxon>Cyprinidae</taxon>
        <taxon>Cyprininae</taxon>
        <taxon>Carassius</taxon>
    </lineage>
</organism>
<dbReference type="Pfam" id="PF00822">
    <property type="entry name" value="PMP22_Claudin"/>
    <property type="match status" value="1"/>
</dbReference>
<evidence type="ECO:0000313" key="9">
    <source>
        <dbReference type="Proteomes" id="UP000515129"/>
    </source>
</evidence>
<sequence>MALQLVGYILSITGLCGLIIGTFTNEWEILGHDNDKTVVLERYKGLWMDCSVDSSSHLSCTTYTSLLHQTFKIRMGRAIMITSIVFSSLAALVAISGLRCTRFLEESKKSKDGAAFLGGILSVCGGLLSLGITSWFIYGIVYDFFQNDTGKERYVVGRSLIGAFIASVLCLFGGILLCACSVTHLLSKKMISKHPVSRNPEKTMFNDPETI</sequence>
<comment type="similarity">
    <text evidence="1 8">Belongs to the claudin family.</text>
</comment>
<feature type="transmembrane region" description="Helical" evidence="8">
    <location>
        <begin position="116"/>
        <end position="141"/>
    </location>
</feature>
<keyword evidence="2 8" id="KW-0796">Tight junction</keyword>
<keyword evidence="4 8" id="KW-0812">Transmembrane</keyword>
<dbReference type="InterPro" id="IPR017974">
    <property type="entry name" value="Claudin_CS"/>
</dbReference>
<evidence type="ECO:0000256" key="1">
    <source>
        <dbReference type="ARBA" id="ARBA00008295"/>
    </source>
</evidence>
<gene>
    <name evidence="10" type="primary">LOC113040671</name>
</gene>
<evidence type="ECO:0000256" key="2">
    <source>
        <dbReference type="ARBA" id="ARBA00022427"/>
    </source>
</evidence>